<protein>
    <submittedName>
        <fullName evidence="1">Peptidase E</fullName>
    </submittedName>
</protein>
<sequence>MKLAVIGGGDLQDSNHSPINERLIELTNKQYPKVLFIPT</sequence>
<reference evidence="1 2" key="1">
    <citation type="journal article" date="2019" name="Environ. Microbiol.">
        <title>An active ?-lactamase is a part of an orchestrated cell wall stress resistance network of Bacillus subtilis and related rhizosphere species.</title>
        <authorList>
            <person name="Bucher T."/>
            <person name="Keren-Paz A."/>
            <person name="Hausser J."/>
            <person name="Olender T."/>
            <person name="Cytryn E."/>
            <person name="Kolodkin-Gal I."/>
        </authorList>
    </citation>
    <scope>NUCLEOTIDE SEQUENCE [LARGE SCALE GENOMIC DNA]</scope>
    <source>
        <strain evidence="1 2">I5</strain>
    </source>
</reference>
<evidence type="ECO:0000313" key="1">
    <source>
        <dbReference type="EMBL" id="TKI78970.1"/>
    </source>
</evidence>
<organism evidence="1 2">
    <name type="scientific">Bacillus wiedmannii</name>
    <dbReference type="NCBI Taxonomy" id="1890302"/>
    <lineage>
        <taxon>Bacteria</taxon>
        <taxon>Bacillati</taxon>
        <taxon>Bacillota</taxon>
        <taxon>Bacilli</taxon>
        <taxon>Bacillales</taxon>
        <taxon>Bacillaceae</taxon>
        <taxon>Bacillus</taxon>
        <taxon>Bacillus cereus group</taxon>
    </lineage>
</organism>
<gene>
    <name evidence="1" type="ORF">FC699_36575</name>
</gene>
<name>A0A4U2ZX84_9BACI</name>
<evidence type="ECO:0000313" key="2">
    <source>
        <dbReference type="Proteomes" id="UP000305222"/>
    </source>
</evidence>
<dbReference type="AlphaFoldDB" id="A0A4U2ZX84"/>
<proteinExistence type="predicted"/>
<feature type="non-terminal residue" evidence="1">
    <location>
        <position position="39"/>
    </location>
</feature>
<dbReference type="EMBL" id="SZON01003722">
    <property type="protein sequence ID" value="TKI78970.1"/>
    <property type="molecule type" value="Genomic_DNA"/>
</dbReference>
<comment type="caution">
    <text evidence="1">The sequence shown here is derived from an EMBL/GenBank/DDBJ whole genome shotgun (WGS) entry which is preliminary data.</text>
</comment>
<dbReference type="Proteomes" id="UP000305222">
    <property type="component" value="Unassembled WGS sequence"/>
</dbReference>
<accession>A0A4U2ZX84</accession>